<sequence length="162" mass="18733">MPFHAEEVLEYELWAEFITVTWSVWGARNKYLFENKLIIAGRVWRKAINFLHDYQSSWDREKNSSVQEVAGWRRPDAGFCKLNFDAAKLGDRGYGWGVVVRDSEGDILLSAVFQGMAFWAQNLKKLEHVFSSSGRLNSMVYDMRDENKVAHALAHLKPYVSI</sequence>
<dbReference type="PANTHER" id="PTHR47074:SF11">
    <property type="entry name" value="REVERSE TRANSCRIPTASE-LIKE PROTEIN"/>
    <property type="match status" value="1"/>
</dbReference>
<dbReference type="InterPro" id="IPR052929">
    <property type="entry name" value="RNase_H-like_EbsB-rel"/>
</dbReference>
<dbReference type="EMBL" id="JAKOGI010000120">
    <property type="protein sequence ID" value="KAJ8443395.1"/>
    <property type="molecule type" value="Genomic_DNA"/>
</dbReference>
<comment type="caution">
    <text evidence="1">The sequence shown here is derived from an EMBL/GenBank/DDBJ whole genome shotgun (WGS) entry which is preliminary data.</text>
</comment>
<dbReference type="Proteomes" id="UP001153076">
    <property type="component" value="Unassembled WGS sequence"/>
</dbReference>
<reference evidence="1" key="1">
    <citation type="submission" date="2022-04" db="EMBL/GenBank/DDBJ databases">
        <title>Carnegiea gigantea Genome sequencing and assembly v2.</title>
        <authorList>
            <person name="Copetti D."/>
            <person name="Sanderson M.J."/>
            <person name="Burquez A."/>
            <person name="Wojciechowski M.F."/>
        </authorList>
    </citation>
    <scope>NUCLEOTIDE SEQUENCE</scope>
    <source>
        <strain evidence="1">SGP5-SGP5p</strain>
        <tissue evidence="1">Aerial part</tissue>
    </source>
</reference>
<proteinExistence type="predicted"/>
<organism evidence="1 2">
    <name type="scientific">Carnegiea gigantea</name>
    <dbReference type="NCBI Taxonomy" id="171969"/>
    <lineage>
        <taxon>Eukaryota</taxon>
        <taxon>Viridiplantae</taxon>
        <taxon>Streptophyta</taxon>
        <taxon>Embryophyta</taxon>
        <taxon>Tracheophyta</taxon>
        <taxon>Spermatophyta</taxon>
        <taxon>Magnoliopsida</taxon>
        <taxon>eudicotyledons</taxon>
        <taxon>Gunneridae</taxon>
        <taxon>Pentapetalae</taxon>
        <taxon>Caryophyllales</taxon>
        <taxon>Cactineae</taxon>
        <taxon>Cactaceae</taxon>
        <taxon>Cactoideae</taxon>
        <taxon>Echinocereeae</taxon>
        <taxon>Carnegiea</taxon>
    </lineage>
</organism>
<keyword evidence="2" id="KW-1185">Reference proteome</keyword>
<evidence type="ECO:0008006" key="3">
    <source>
        <dbReference type="Google" id="ProtNLM"/>
    </source>
</evidence>
<evidence type="ECO:0000313" key="2">
    <source>
        <dbReference type="Proteomes" id="UP001153076"/>
    </source>
</evidence>
<protein>
    <recommendedName>
        <fullName evidence="3">RNase H type-1 domain-containing protein</fullName>
    </recommendedName>
</protein>
<evidence type="ECO:0000313" key="1">
    <source>
        <dbReference type="EMBL" id="KAJ8443395.1"/>
    </source>
</evidence>
<dbReference type="PANTHER" id="PTHR47074">
    <property type="entry name" value="BNAC02G40300D PROTEIN"/>
    <property type="match status" value="1"/>
</dbReference>
<dbReference type="AlphaFoldDB" id="A0A9Q1KI71"/>
<gene>
    <name evidence="1" type="ORF">Cgig2_018828</name>
</gene>
<accession>A0A9Q1KI71</accession>
<name>A0A9Q1KI71_9CARY</name>
<dbReference type="OrthoDB" id="977403at2759"/>